<dbReference type="Gramene" id="Ma07_t14400.1">
    <property type="protein sequence ID" value="Ma07_p14400.1"/>
    <property type="gene ID" value="Ma07_g14400"/>
</dbReference>
<dbReference type="EnsemblPlants" id="Ma07_t14400.1">
    <property type="protein sequence ID" value="Ma07_p14400.1"/>
    <property type="gene ID" value="Ma07_g14400"/>
</dbReference>
<feature type="compositionally biased region" description="Polar residues" evidence="1">
    <location>
        <begin position="28"/>
        <end position="37"/>
    </location>
</feature>
<feature type="region of interest" description="Disordered" evidence="1">
    <location>
        <begin position="25"/>
        <end position="63"/>
    </location>
</feature>
<feature type="compositionally biased region" description="Basic and acidic residues" evidence="1">
    <location>
        <begin position="50"/>
        <end position="63"/>
    </location>
</feature>
<name>A0A804JVR4_MUSAM</name>
<protein>
    <submittedName>
        <fullName evidence="3">Uncharacterized protein</fullName>
    </submittedName>
</protein>
<dbReference type="AlphaFoldDB" id="A0A804JVR4"/>
<dbReference type="PANTHER" id="PTHR34683:SF2">
    <property type="entry name" value="EXPRESSED PROTEIN"/>
    <property type="match status" value="1"/>
</dbReference>
<evidence type="ECO:0000256" key="2">
    <source>
        <dbReference type="SAM" id="SignalP"/>
    </source>
</evidence>
<sequence>MKKVGVFAAFLAAASSATLAAASLDPHASSSPSKEVQLSSLLAPGSGSSREGDTKSRSRKGVKDKFAPRYDGLRFIETMVTTHW</sequence>
<dbReference type="Proteomes" id="UP000012960">
    <property type="component" value="Unplaced"/>
</dbReference>
<evidence type="ECO:0000313" key="4">
    <source>
        <dbReference type="Proteomes" id="UP000012960"/>
    </source>
</evidence>
<accession>A0A804JVR4</accession>
<reference evidence="3" key="1">
    <citation type="submission" date="2021-05" db="UniProtKB">
        <authorList>
            <consortium name="EnsemblPlants"/>
        </authorList>
    </citation>
    <scope>IDENTIFICATION</scope>
    <source>
        <strain evidence="3">subsp. malaccensis</strain>
    </source>
</reference>
<keyword evidence="2" id="KW-0732">Signal</keyword>
<keyword evidence="4" id="KW-1185">Reference proteome</keyword>
<dbReference type="PANTHER" id="PTHR34683">
    <property type="entry name" value="EXPRESSED PROTEIN-RELATED"/>
    <property type="match status" value="1"/>
</dbReference>
<feature type="chain" id="PRO_5032351279" evidence="2">
    <location>
        <begin position="21"/>
        <end position="84"/>
    </location>
</feature>
<proteinExistence type="predicted"/>
<feature type="signal peptide" evidence="2">
    <location>
        <begin position="1"/>
        <end position="20"/>
    </location>
</feature>
<evidence type="ECO:0000313" key="3">
    <source>
        <dbReference type="EnsemblPlants" id="Ma07_p14400.1"/>
    </source>
</evidence>
<dbReference type="InParanoid" id="A0A804JVR4"/>
<evidence type="ECO:0000256" key="1">
    <source>
        <dbReference type="SAM" id="MobiDB-lite"/>
    </source>
</evidence>
<feature type="compositionally biased region" description="Low complexity" evidence="1">
    <location>
        <begin position="38"/>
        <end position="49"/>
    </location>
</feature>
<organism evidence="3 4">
    <name type="scientific">Musa acuminata subsp. malaccensis</name>
    <name type="common">Wild banana</name>
    <name type="synonym">Musa malaccensis</name>
    <dbReference type="NCBI Taxonomy" id="214687"/>
    <lineage>
        <taxon>Eukaryota</taxon>
        <taxon>Viridiplantae</taxon>
        <taxon>Streptophyta</taxon>
        <taxon>Embryophyta</taxon>
        <taxon>Tracheophyta</taxon>
        <taxon>Spermatophyta</taxon>
        <taxon>Magnoliopsida</taxon>
        <taxon>Liliopsida</taxon>
        <taxon>Zingiberales</taxon>
        <taxon>Musaceae</taxon>
        <taxon>Musa</taxon>
    </lineage>
</organism>